<dbReference type="SMART" id="SM00448">
    <property type="entry name" value="REC"/>
    <property type="match status" value="1"/>
</dbReference>
<dbReference type="EMBL" id="CP002691">
    <property type="protein sequence ID" value="AEE52050.1"/>
    <property type="molecule type" value="Genomic_DNA"/>
</dbReference>
<dbReference type="InterPro" id="IPR011006">
    <property type="entry name" value="CheY-like_superfamily"/>
</dbReference>
<gene>
    <name evidence="4" type="ordered locus">Halhy_4205</name>
</gene>
<evidence type="ECO:0000259" key="3">
    <source>
        <dbReference type="PROSITE" id="PS50930"/>
    </source>
</evidence>
<sequence length="252" mass="29045">MIKAIIIEDESLAAKRLEAMVQKCDARIEIVEKIPSVQAAVQWLKQNQQPDLIFLDIHLDDGVSFSIFDQVTVLAPVIFTTAFEEYTIKAFKVNSIDYLLKPINQEDLSFAIDKFKKLKLSTYYFNAGDEITIENLQKSKLKSRFLVSSGTKIISIPVEEVAYFSSEDKITFLHTFKNSRYPIEYSLDKLITVLDPANFFKINRQLIISMQSINTIHKVSTNRLKISVKPEYNKDILVSIERYGKFKDWLDA</sequence>
<evidence type="ECO:0000313" key="5">
    <source>
        <dbReference type="Proteomes" id="UP000008461"/>
    </source>
</evidence>
<feature type="domain" description="Response regulatory" evidence="2">
    <location>
        <begin position="3"/>
        <end position="116"/>
    </location>
</feature>
<dbReference type="InterPro" id="IPR001789">
    <property type="entry name" value="Sig_transdc_resp-reg_receiver"/>
</dbReference>
<dbReference type="InterPro" id="IPR007492">
    <property type="entry name" value="LytTR_DNA-bd_dom"/>
</dbReference>
<dbReference type="InterPro" id="IPR046947">
    <property type="entry name" value="LytR-like"/>
</dbReference>
<accession>F4L5U0</accession>
<dbReference type="SUPFAM" id="SSF52172">
    <property type="entry name" value="CheY-like"/>
    <property type="match status" value="1"/>
</dbReference>
<dbReference type="Gene3D" id="2.40.50.1020">
    <property type="entry name" value="LytTr DNA-binding domain"/>
    <property type="match status" value="1"/>
</dbReference>
<feature type="modified residue" description="4-aspartylphosphate" evidence="1">
    <location>
        <position position="56"/>
    </location>
</feature>
<reference evidence="4 5" key="1">
    <citation type="journal article" date="2011" name="Stand. Genomic Sci.">
        <title>Complete genome sequence of Haliscomenobacter hydrossis type strain (O).</title>
        <authorList>
            <consortium name="US DOE Joint Genome Institute (JGI-PGF)"/>
            <person name="Daligault H."/>
            <person name="Lapidus A."/>
            <person name="Zeytun A."/>
            <person name="Nolan M."/>
            <person name="Lucas S."/>
            <person name="Del Rio T.G."/>
            <person name="Tice H."/>
            <person name="Cheng J.F."/>
            <person name="Tapia R."/>
            <person name="Han C."/>
            <person name="Goodwin L."/>
            <person name="Pitluck S."/>
            <person name="Liolios K."/>
            <person name="Pagani I."/>
            <person name="Ivanova N."/>
            <person name="Huntemann M."/>
            <person name="Mavromatis K."/>
            <person name="Mikhailova N."/>
            <person name="Pati A."/>
            <person name="Chen A."/>
            <person name="Palaniappan K."/>
            <person name="Land M."/>
            <person name="Hauser L."/>
            <person name="Brambilla E.M."/>
            <person name="Rohde M."/>
            <person name="Verbarg S."/>
            <person name="Goker M."/>
            <person name="Bristow J."/>
            <person name="Eisen J.A."/>
            <person name="Markowitz V."/>
            <person name="Hugenholtz P."/>
            <person name="Kyrpides N.C."/>
            <person name="Klenk H.P."/>
            <person name="Woyke T."/>
        </authorList>
    </citation>
    <scope>NUCLEOTIDE SEQUENCE [LARGE SCALE GENOMIC DNA]</scope>
    <source>
        <strain evidence="5">ATCC 27775 / DSM 1100 / LMG 10767 / O</strain>
    </source>
</reference>
<dbReference type="Gene3D" id="3.40.50.2300">
    <property type="match status" value="1"/>
</dbReference>
<dbReference type="GO" id="GO:0003677">
    <property type="term" value="F:DNA binding"/>
    <property type="evidence" value="ECO:0007669"/>
    <property type="project" value="InterPro"/>
</dbReference>
<protein>
    <submittedName>
        <fullName evidence="4">Two component transcriptional regulator, LytTR family</fullName>
    </submittedName>
</protein>
<dbReference type="Proteomes" id="UP000008461">
    <property type="component" value="Chromosome"/>
</dbReference>
<dbReference type="HOGENOM" id="CLU_000445_14_1_10"/>
<dbReference type="KEGG" id="hhy:Halhy_4205"/>
<name>F4L5U0_HALH1</name>
<dbReference type="RefSeq" id="WP_013766588.1">
    <property type="nucleotide sequence ID" value="NC_015510.1"/>
</dbReference>
<feature type="domain" description="HTH LytTR-type" evidence="3">
    <location>
        <begin position="145"/>
        <end position="252"/>
    </location>
</feature>
<dbReference type="PROSITE" id="PS50110">
    <property type="entry name" value="RESPONSE_REGULATORY"/>
    <property type="match status" value="1"/>
</dbReference>
<evidence type="ECO:0000259" key="2">
    <source>
        <dbReference type="PROSITE" id="PS50110"/>
    </source>
</evidence>
<dbReference type="AlphaFoldDB" id="F4L5U0"/>
<dbReference type="PANTHER" id="PTHR37299:SF1">
    <property type="entry name" value="STAGE 0 SPORULATION PROTEIN A HOMOLOG"/>
    <property type="match status" value="1"/>
</dbReference>
<proteinExistence type="predicted"/>
<dbReference type="Pfam" id="PF00072">
    <property type="entry name" value="Response_reg"/>
    <property type="match status" value="1"/>
</dbReference>
<dbReference type="PANTHER" id="PTHR37299">
    <property type="entry name" value="TRANSCRIPTIONAL REGULATOR-RELATED"/>
    <property type="match status" value="1"/>
</dbReference>
<dbReference type="PROSITE" id="PS50930">
    <property type="entry name" value="HTH_LYTTR"/>
    <property type="match status" value="1"/>
</dbReference>
<dbReference type="GO" id="GO:0000156">
    <property type="term" value="F:phosphorelay response regulator activity"/>
    <property type="evidence" value="ECO:0007669"/>
    <property type="project" value="InterPro"/>
</dbReference>
<evidence type="ECO:0000256" key="1">
    <source>
        <dbReference type="PROSITE-ProRule" id="PRU00169"/>
    </source>
</evidence>
<keyword evidence="5" id="KW-1185">Reference proteome</keyword>
<dbReference type="STRING" id="760192.Halhy_4205"/>
<dbReference type="SMART" id="SM00850">
    <property type="entry name" value="LytTR"/>
    <property type="match status" value="1"/>
</dbReference>
<keyword evidence="1" id="KW-0597">Phosphoprotein</keyword>
<reference key="2">
    <citation type="submission" date="2011-04" db="EMBL/GenBank/DDBJ databases">
        <title>Complete sequence of chromosome of Haliscomenobacter hydrossis DSM 1100.</title>
        <authorList>
            <consortium name="US DOE Joint Genome Institute (JGI-PGF)"/>
            <person name="Lucas S."/>
            <person name="Han J."/>
            <person name="Lapidus A."/>
            <person name="Bruce D."/>
            <person name="Goodwin L."/>
            <person name="Pitluck S."/>
            <person name="Peters L."/>
            <person name="Kyrpides N."/>
            <person name="Mavromatis K."/>
            <person name="Ivanova N."/>
            <person name="Ovchinnikova G."/>
            <person name="Pagani I."/>
            <person name="Daligault H."/>
            <person name="Detter J.C."/>
            <person name="Han C."/>
            <person name="Land M."/>
            <person name="Hauser L."/>
            <person name="Markowitz V."/>
            <person name="Cheng J.-F."/>
            <person name="Hugenholtz P."/>
            <person name="Woyke T."/>
            <person name="Wu D."/>
            <person name="Verbarg S."/>
            <person name="Frueling A."/>
            <person name="Brambilla E."/>
            <person name="Klenk H.-P."/>
            <person name="Eisen J.A."/>
        </authorList>
    </citation>
    <scope>NUCLEOTIDE SEQUENCE</scope>
    <source>
        <strain>DSM 1100</strain>
    </source>
</reference>
<organism evidence="4 5">
    <name type="scientific">Haliscomenobacter hydrossis (strain ATCC 27775 / DSM 1100 / LMG 10767 / O)</name>
    <dbReference type="NCBI Taxonomy" id="760192"/>
    <lineage>
        <taxon>Bacteria</taxon>
        <taxon>Pseudomonadati</taxon>
        <taxon>Bacteroidota</taxon>
        <taxon>Saprospiria</taxon>
        <taxon>Saprospirales</taxon>
        <taxon>Haliscomenobacteraceae</taxon>
        <taxon>Haliscomenobacter</taxon>
    </lineage>
</organism>
<dbReference type="eggNOG" id="COG3279">
    <property type="taxonomic scope" value="Bacteria"/>
</dbReference>
<evidence type="ECO:0000313" key="4">
    <source>
        <dbReference type="EMBL" id="AEE52050.1"/>
    </source>
</evidence>
<dbReference type="Pfam" id="PF04397">
    <property type="entry name" value="LytTR"/>
    <property type="match status" value="1"/>
</dbReference>